<reference evidence="1" key="1">
    <citation type="submission" date="2022-03" db="EMBL/GenBank/DDBJ databases">
        <title>Draft genome sequence of Aduncisulcus paluster, a free-living microaerophilic Fornicata.</title>
        <authorList>
            <person name="Yuyama I."/>
            <person name="Kume K."/>
            <person name="Tamura T."/>
            <person name="Inagaki Y."/>
            <person name="Hashimoto T."/>
        </authorList>
    </citation>
    <scope>NUCLEOTIDE SEQUENCE</scope>
    <source>
        <strain evidence="1">NY0171</strain>
    </source>
</reference>
<gene>
    <name evidence="1" type="ORF">ADUPG1_006618</name>
</gene>
<organism evidence="1 2">
    <name type="scientific">Aduncisulcus paluster</name>
    <dbReference type="NCBI Taxonomy" id="2918883"/>
    <lineage>
        <taxon>Eukaryota</taxon>
        <taxon>Metamonada</taxon>
        <taxon>Carpediemonas-like organisms</taxon>
        <taxon>Aduncisulcus</taxon>
    </lineage>
</organism>
<name>A0ABQ5KIX3_9EUKA</name>
<keyword evidence="2" id="KW-1185">Reference proteome</keyword>
<evidence type="ECO:0000313" key="1">
    <source>
        <dbReference type="EMBL" id="GKT32463.1"/>
    </source>
</evidence>
<evidence type="ECO:0000313" key="2">
    <source>
        <dbReference type="Proteomes" id="UP001057375"/>
    </source>
</evidence>
<sequence length="1234" mass="137419">MILSIFFAVQAIFLFAFIPFVFSDTKSTLESLLDSYNFLKDIAEKGVPVDDFKSYYLGLNPTIERAPIGTIAGDIGVMLDYFVEQFKAYITTYSGEIQDELHILDEVTSFDNSSYAYPSSLPLPEDVRVPTAEKYSQFFGFNDDEFQLSYDNFSYYTPASYQSNIQSNIIKDYSLSKAVATTLGTDNSAMYDDFVILFRCMGFTRIIGMGGLELAWPAVYSAQSMDDASVSIEDRMTRDPREQQVIYNSNSFNMRRGVVVVIDTTIDDKLLALLSNTIGGDVFQESQISSASTSTTKSTTDEQITLTYESLVLSLMASLVDYIETLNDNTYLAIVDTSGEWRGHLFPESSTAAKTCYGQVTSTVRTGGLTKLTTDTKQSLQDNLKRYFWSLSSLDDHVITTSTTAAHAESSNPLFTATSLGIELLRSAVEPTVDIMTIIEEKNMTVSQASMTERNELTSTARPLAQGSPLSLVFMSLGSTPHPYFLIWLKHQLKTIPGAPVLPMWVYIDMQKAIYRGYGTFENGSSISSSSMSHLKRNISTIDSVLSDFRGMKGVVIRVDLPSSNEGAQDLYHSGYAEAYAEGVELCGDILYCDPDRAARSSLLSQSIEIKRTIGEMKDADISLCFQTYVDIICQMDDYSDVTDCRSNKDFITSIIPISFASSRDPVTGNSVFTLGKPMFDKNLQIIGYFITYLDLHNLDTLIYRDEGNYMLNYIDSKYTDLVLNRRYSYSMYFDLEGDLLTHAALTAASLDSTAAHIDILESIIDSDDGSETFTELVLDKIIYDHIEEGFATATVLRQMHDDLADISPMKVEYRWSVLSSGFIHVFSVGAQDAIIVTDPEISSKCDTDYPVSYDSTYPDQGAQYDPLFTREACFYPVEFSAVSHLTSEELALLNYKTLSEEYTLLQDVKVFYGSSLWLSDETTLTRLGLEDQEDITIDIAQDINSFYNGDPASQEWGNSSELNTTRIMSGVDYFWRYDLGPSDERKSVLYLTGLVDLKEMVALYFLSAPFSYGLNLSERAYVQESIAYSDIKYHFAPMFLIRPALIPAISIAMPINVGLSSSNASIGITSIPKYTGVSFFTTTVANQTINESVCGQSGYECYILSCSGEVLFVNNSIRFSEVSNKVEDGEKMYIFDLSPAIGNALWSNGVFARQYTFIPYAKDAKPSFILNSDAFSSSVEVTLSGETFSQSYLKTTLDSSCSEEVSVMDMLAFQPPDSSAVYVVVTNYPQFDV</sequence>
<proteinExistence type="predicted"/>
<comment type="caution">
    <text evidence="1">The sequence shown here is derived from an EMBL/GenBank/DDBJ whole genome shotgun (WGS) entry which is preliminary data.</text>
</comment>
<dbReference type="EMBL" id="BQXS01009992">
    <property type="protein sequence ID" value="GKT32463.1"/>
    <property type="molecule type" value="Genomic_DNA"/>
</dbReference>
<accession>A0ABQ5KIX3</accession>
<dbReference type="Proteomes" id="UP001057375">
    <property type="component" value="Unassembled WGS sequence"/>
</dbReference>
<feature type="non-terminal residue" evidence="1">
    <location>
        <position position="1234"/>
    </location>
</feature>
<protein>
    <submittedName>
        <fullName evidence="1">Ubiquitin/ribosomal protein S27a fusion protein</fullName>
    </submittedName>
</protein>